<accession>A0ABD5Z7N8</accession>
<evidence type="ECO:0000259" key="3">
    <source>
        <dbReference type="Pfam" id="PF04967"/>
    </source>
</evidence>
<protein>
    <submittedName>
        <fullName evidence="4">Helix-turn-helix domain-containing protein</fullName>
    </submittedName>
</protein>
<proteinExistence type="predicted"/>
<dbReference type="Gene3D" id="1.10.10.10">
    <property type="entry name" value="Winged helix-like DNA-binding domain superfamily/Winged helix DNA-binding domain"/>
    <property type="match status" value="1"/>
</dbReference>
<evidence type="ECO:0000256" key="2">
    <source>
        <dbReference type="ARBA" id="ARBA00023163"/>
    </source>
</evidence>
<dbReference type="Pfam" id="PF04967">
    <property type="entry name" value="HTH_10"/>
    <property type="match status" value="1"/>
</dbReference>
<dbReference type="Proteomes" id="UP001596447">
    <property type="component" value="Unassembled WGS sequence"/>
</dbReference>
<gene>
    <name evidence="4" type="ORF">ACFQJ9_17495</name>
</gene>
<evidence type="ECO:0000313" key="5">
    <source>
        <dbReference type="Proteomes" id="UP001596447"/>
    </source>
</evidence>
<keyword evidence="2" id="KW-0804">Transcription</keyword>
<dbReference type="InterPro" id="IPR007050">
    <property type="entry name" value="HTH_bacterioopsin"/>
</dbReference>
<comment type="caution">
    <text evidence="4">The sequence shown here is derived from an EMBL/GenBank/DDBJ whole genome shotgun (WGS) entry which is preliminary data.</text>
</comment>
<evidence type="ECO:0000256" key="1">
    <source>
        <dbReference type="ARBA" id="ARBA00023015"/>
    </source>
</evidence>
<sequence>MGTTEGGVRLTLDIWHPDCWGIQATEATDAGLLVHREHRTTDETVKSHCTVFGESNEQVDAFIEHVDASQLTHVVTEAESRRGSSHVWGAPGNTSRELFVEFEPCYSIGDALVTAGFINEAPVRVVDGEEHWPVFVEDDRAGITERLDRVGERLDADISVRRITESDQLGGTVSNRRQRLTTRQREVFDLACERNYYAWPREVTTRELAEELDISKTTMLEHLRKAEAKLLARDD</sequence>
<organism evidence="4 5">
    <name type="scientific">Halospeciosus flavus</name>
    <dbReference type="NCBI Taxonomy" id="3032283"/>
    <lineage>
        <taxon>Archaea</taxon>
        <taxon>Methanobacteriati</taxon>
        <taxon>Methanobacteriota</taxon>
        <taxon>Stenosarchaea group</taxon>
        <taxon>Halobacteria</taxon>
        <taxon>Halobacteriales</taxon>
        <taxon>Halobacteriaceae</taxon>
        <taxon>Halospeciosus</taxon>
    </lineage>
</organism>
<dbReference type="RefSeq" id="WP_279527937.1">
    <property type="nucleotide sequence ID" value="NZ_CP122312.1"/>
</dbReference>
<dbReference type="PANTHER" id="PTHR34236">
    <property type="entry name" value="DIMETHYL SULFOXIDE REDUCTASE TRANSCRIPTIONAL ACTIVATOR"/>
    <property type="match status" value="1"/>
</dbReference>
<name>A0ABD5Z7N8_9EURY</name>
<dbReference type="EMBL" id="JBHTAR010000011">
    <property type="protein sequence ID" value="MFC7201181.1"/>
    <property type="molecule type" value="Genomic_DNA"/>
</dbReference>
<dbReference type="PANTHER" id="PTHR34236:SF1">
    <property type="entry name" value="DIMETHYL SULFOXIDE REDUCTASE TRANSCRIPTIONAL ACTIVATOR"/>
    <property type="match status" value="1"/>
</dbReference>
<dbReference type="InterPro" id="IPR036388">
    <property type="entry name" value="WH-like_DNA-bd_sf"/>
</dbReference>
<keyword evidence="1" id="KW-0805">Transcription regulation</keyword>
<keyword evidence="5" id="KW-1185">Reference proteome</keyword>
<feature type="domain" description="HTH bat-type" evidence="3">
    <location>
        <begin position="180"/>
        <end position="231"/>
    </location>
</feature>
<dbReference type="AlphaFoldDB" id="A0ABD5Z7N8"/>
<evidence type="ECO:0000313" key="4">
    <source>
        <dbReference type="EMBL" id="MFC7201181.1"/>
    </source>
</evidence>
<reference evidence="4 5" key="1">
    <citation type="journal article" date="2019" name="Int. J. Syst. Evol. Microbiol.">
        <title>The Global Catalogue of Microorganisms (GCM) 10K type strain sequencing project: providing services to taxonomists for standard genome sequencing and annotation.</title>
        <authorList>
            <consortium name="The Broad Institute Genomics Platform"/>
            <consortium name="The Broad Institute Genome Sequencing Center for Infectious Disease"/>
            <person name="Wu L."/>
            <person name="Ma J."/>
        </authorList>
    </citation>
    <scope>NUCLEOTIDE SEQUENCE [LARGE SCALE GENOMIC DNA]</scope>
    <source>
        <strain evidence="4 5">XZGYJ-43</strain>
    </source>
</reference>